<dbReference type="PROSITE" id="PS50850">
    <property type="entry name" value="MFS"/>
    <property type="match status" value="1"/>
</dbReference>
<evidence type="ECO:0000256" key="2">
    <source>
        <dbReference type="ARBA" id="ARBA00022989"/>
    </source>
</evidence>
<accession>A0A5K7ZTY8</accession>
<dbReference type="InterPro" id="IPR011701">
    <property type="entry name" value="MFS"/>
</dbReference>
<organism evidence="6 7">
    <name type="scientific">Desulfosarcina ovata subsp. sediminis</name>
    <dbReference type="NCBI Taxonomy" id="885957"/>
    <lineage>
        <taxon>Bacteria</taxon>
        <taxon>Pseudomonadati</taxon>
        <taxon>Thermodesulfobacteriota</taxon>
        <taxon>Desulfobacteria</taxon>
        <taxon>Desulfobacterales</taxon>
        <taxon>Desulfosarcinaceae</taxon>
        <taxon>Desulfosarcina</taxon>
    </lineage>
</organism>
<sequence length="180" mass="18713">MLGFVSMFMDISSELVHSLLPIFMATILGASMVTIGIVEGVAEGTAAITKIFSGAISDYFGKRKFLAVLGYAMGAISKPIFPLATTMGWVFGARFVDRKGLLSKLVADTALVELRGTAFGIFNLVSGGALLLASVIAGSLWNVFGASATFIAGASFATLAAIGLLLCRPDARVTISHRAS</sequence>
<dbReference type="PANTHER" id="PTHR23518">
    <property type="entry name" value="C-METHYLTRANSFERASE"/>
    <property type="match status" value="1"/>
</dbReference>
<dbReference type="InterPro" id="IPR020846">
    <property type="entry name" value="MFS_dom"/>
</dbReference>
<dbReference type="SUPFAM" id="SSF103473">
    <property type="entry name" value="MFS general substrate transporter"/>
    <property type="match status" value="1"/>
</dbReference>
<keyword evidence="1 4" id="KW-0812">Transmembrane</keyword>
<feature type="transmembrane region" description="Helical" evidence="4">
    <location>
        <begin position="121"/>
        <end position="141"/>
    </location>
</feature>
<dbReference type="Proteomes" id="UP000425960">
    <property type="component" value="Chromosome"/>
</dbReference>
<dbReference type="KEGG" id="dov:DSCO28_42450"/>
<feature type="transmembrane region" description="Helical" evidence="4">
    <location>
        <begin position="147"/>
        <end position="167"/>
    </location>
</feature>
<keyword evidence="3 4" id="KW-0472">Membrane</keyword>
<gene>
    <name evidence="6" type="ORF">DSCO28_42450</name>
</gene>
<feature type="domain" description="Major facilitator superfamily (MFS) profile" evidence="5">
    <location>
        <begin position="1"/>
        <end position="172"/>
    </location>
</feature>
<dbReference type="Pfam" id="PF07690">
    <property type="entry name" value="MFS_1"/>
    <property type="match status" value="1"/>
</dbReference>
<dbReference type="EMBL" id="AP021876">
    <property type="protein sequence ID" value="BBO83679.1"/>
    <property type="molecule type" value="Genomic_DNA"/>
</dbReference>
<name>A0A5K7ZTY8_9BACT</name>
<protein>
    <recommendedName>
        <fullName evidence="5">Major facilitator superfamily (MFS) profile domain-containing protein</fullName>
    </recommendedName>
</protein>
<evidence type="ECO:0000256" key="4">
    <source>
        <dbReference type="SAM" id="Phobius"/>
    </source>
</evidence>
<dbReference type="Gene3D" id="1.20.1250.20">
    <property type="entry name" value="MFS general substrate transporter like domains"/>
    <property type="match status" value="1"/>
</dbReference>
<evidence type="ECO:0000313" key="7">
    <source>
        <dbReference type="Proteomes" id="UP000425960"/>
    </source>
</evidence>
<dbReference type="PANTHER" id="PTHR23518:SF2">
    <property type="entry name" value="MAJOR FACILITATOR SUPERFAMILY TRANSPORTER"/>
    <property type="match status" value="1"/>
</dbReference>
<proteinExistence type="predicted"/>
<dbReference type="GO" id="GO:0022857">
    <property type="term" value="F:transmembrane transporter activity"/>
    <property type="evidence" value="ECO:0007669"/>
    <property type="project" value="InterPro"/>
</dbReference>
<evidence type="ECO:0000256" key="3">
    <source>
        <dbReference type="ARBA" id="ARBA00023136"/>
    </source>
</evidence>
<dbReference type="InterPro" id="IPR036259">
    <property type="entry name" value="MFS_trans_sf"/>
</dbReference>
<reference evidence="6 7" key="1">
    <citation type="submission" date="2019-11" db="EMBL/GenBank/DDBJ databases">
        <title>Comparative genomics of hydrocarbon-degrading Desulfosarcina strains.</title>
        <authorList>
            <person name="Watanabe M."/>
            <person name="Kojima H."/>
            <person name="Fukui M."/>
        </authorList>
    </citation>
    <scope>NUCLEOTIDE SEQUENCE [LARGE SCALE GENOMIC DNA]</scope>
    <source>
        <strain evidence="6 7">28bB2T</strain>
    </source>
</reference>
<evidence type="ECO:0000256" key="1">
    <source>
        <dbReference type="ARBA" id="ARBA00022692"/>
    </source>
</evidence>
<keyword evidence="2 4" id="KW-1133">Transmembrane helix</keyword>
<feature type="transmembrane region" description="Helical" evidence="4">
    <location>
        <begin position="20"/>
        <end position="42"/>
    </location>
</feature>
<evidence type="ECO:0000259" key="5">
    <source>
        <dbReference type="PROSITE" id="PS50850"/>
    </source>
</evidence>
<evidence type="ECO:0000313" key="6">
    <source>
        <dbReference type="EMBL" id="BBO83679.1"/>
    </source>
</evidence>
<dbReference type="AlphaFoldDB" id="A0A5K7ZTY8"/>